<organism evidence="2 3">
    <name type="scientific">Aspergillus homomorphus (strain CBS 101889)</name>
    <dbReference type="NCBI Taxonomy" id="1450537"/>
    <lineage>
        <taxon>Eukaryota</taxon>
        <taxon>Fungi</taxon>
        <taxon>Dikarya</taxon>
        <taxon>Ascomycota</taxon>
        <taxon>Pezizomycotina</taxon>
        <taxon>Eurotiomycetes</taxon>
        <taxon>Eurotiomycetidae</taxon>
        <taxon>Eurotiales</taxon>
        <taxon>Aspergillaceae</taxon>
        <taxon>Aspergillus</taxon>
        <taxon>Aspergillus subgen. Circumdati</taxon>
    </lineage>
</organism>
<dbReference type="VEuPathDB" id="FungiDB:BO97DRAFT_455709"/>
<dbReference type="GeneID" id="37203431"/>
<dbReference type="PANTHER" id="PTHR21310:SF37">
    <property type="entry name" value="AMINOGLYCOSIDE PHOSPHOTRANSFERASE DOMAIN-CONTAINING PROTEIN"/>
    <property type="match status" value="1"/>
</dbReference>
<keyword evidence="3" id="KW-1185">Reference proteome</keyword>
<feature type="domain" description="Aminoglycoside phosphotransferase" evidence="1">
    <location>
        <begin position="71"/>
        <end position="293"/>
    </location>
</feature>
<evidence type="ECO:0000313" key="3">
    <source>
        <dbReference type="Proteomes" id="UP000248961"/>
    </source>
</evidence>
<dbReference type="STRING" id="1450537.A0A395IAW1"/>
<dbReference type="Pfam" id="PF01636">
    <property type="entry name" value="APH"/>
    <property type="match status" value="1"/>
</dbReference>
<evidence type="ECO:0000313" key="2">
    <source>
        <dbReference type="EMBL" id="RAL16218.1"/>
    </source>
</evidence>
<dbReference type="AlphaFoldDB" id="A0A395IAW1"/>
<sequence length="397" mass="44424">MDTSLTLNWKDSDYYLRHPASQHARDACVARVDWDALCTYASSINQGKPCSLLPDSTMGGVHLIRLVNFEDTQWIARIQLEPATPATASGLRAEIDAMELVRARTTIPVPQVFGYKVDDTNPVRAAFTLMGFLPGSSAMDADGGYDVHHGSILPERRDTFYREVAGIQVQLASIRVPKIGTVVRREDNSFEVGPLPGIGGPFATATDFFIAWAKKAKFPASEKSIRKRVPDDLAADILNSVNNFPSRLQSIARKIATNDKDPFPLYHRDLYHSNMIVDERFRIIGTSDWEGASTVPWELFEPPLFIVVGPRALDYADEDAEDRQPEDTERIGLLEESARYVRYVQEREIMLKKDKQLSTVLLDPSAQGIARAVKVYPEGRLGFHCNVLKPFELLSTE</sequence>
<dbReference type="InterPro" id="IPR051678">
    <property type="entry name" value="AGP_Transferase"/>
</dbReference>
<proteinExistence type="predicted"/>
<accession>A0A395IAW1</accession>
<reference evidence="2 3" key="1">
    <citation type="submission" date="2018-02" db="EMBL/GenBank/DDBJ databases">
        <title>The genomes of Aspergillus section Nigri reveals drivers in fungal speciation.</title>
        <authorList>
            <consortium name="DOE Joint Genome Institute"/>
            <person name="Vesth T.C."/>
            <person name="Nybo J."/>
            <person name="Theobald S."/>
            <person name="Brandl J."/>
            <person name="Frisvad J.C."/>
            <person name="Nielsen K.F."/>
            <person name="Lyhne E.K."/>
            <person name="Kogle M.E."/>
            <person name="Kuo A."/>
            <person name="Riley R."/>
            <person name="Clum A."/>
            <person name="Nolan M."/>
            <person name="Lipzen A."/>
            <person name="Salamov A."/>
            <person name="Henrissat B."/>
            <person name="Wiebenga A."/>
            <person name="De vries R.P."/>
            <person name="Grigoriev I.V."/>
            <person name="Mortensen U.H."/>
            <person name="Andersen M.R."/>
            <person name="Baker S.E."/>
        </authorList>
    </citation>
    <scope>NUCLEOTIDE SEQUENCE [LARGE SCALE GENOMIC DNA]</scope>
    <source>
        <strain evidence="2 3">CBS 101889</strain>
    </source>
</reference>
<dbReference type="RefSeq" id="XP_025555372.1">
    <property type="nucleotide sequence ID" value="XM_025699142.1"/>
</dbReference>
<dbReference type="Proteomes" id="UP000248961">
    <property type="component" value="Unassembled WGS sequence"/>
</dbReference>
<evidence type="ECO:0000259" key="1">
    <source>
        <dbReference type="Pfam" id="PF01636"/>
    </source>
</evidence>
<dbReference type="Gene3D" id="3.30.200.20">
    <property type="entry name" value="Phosphorylase Kinase, domain 1"/>
    <property type="match status" value="1"/>
</dbReference>
<protein>
    <recommendedName>
        <fullName evidence="1">Aminoglycoside phosphotransferase domain-containing protein</fullName>
    </recommendedName>
</protein>
<dbReference type="EMBL" id="KZ824269">
    <property type="protein sequence ID" value="RAL16218.1"/>
    <property type="molecule type" value="Genomic_DNA"/>
</dbReference>
<dbReference type="InterPro" id="IPR011009">
    <property type="entry name" value="Kinase-like_dom_sf"/>
</dbReference>
<dbReference type="InterPro" id="IPR002575">
    <property type="entry name" value="Aminoglycoside_PTrfase"/>
</dbReference>
<dbReference type="SUPFAM" id="SSF56112">
    <property type="entry name" value="Protein kinase-like (PK-like)"/>
    <property type="match status" value="1"/>
</dbReference>
<name>A0A395IAW1_ASPHC</name>
<dbReference type="OrthoDB" id="10003767at2759"/>
<dbReference type="PANTHER" id="PTHR21310">
    <property type="entry name" value="AMINOGLYCOSIDE PHOSPHOTRANSFERASE-RELATED-RELATED"/>
    <property type="match status" value="1"/>
</dbReference>
<gene>
    <name evidence="2" type="ORF">BO97DRAFT_455709</name>
</gene>